<dbReference type="InterPro" id="IPR045064">
    <property type="entry name" value="Reticulon-like"/>
</dbReference>
<proteinExistence type="predicted"/>
<protein>
    <submittedName>
        <fullName evidence="8">Reticulon-like protein B16</fullName>
    </submittedName>
</protein>
<organism evidence="8 9">
    <name type="scientific">Iris pallida</name>
    <name type="common">Sweet iris</name>
    <dbReference type="NCBI Taxonomy" id="29817"/>
    <lineage>
        <taxon>Eukaryota</taxon>
        <taxon>Viridiplantae</taxon>
        <taxon>Streptophyta</taxon>
        <taxon>Embryophyta</taxon>
        <taxon>Tracheophyta</taxon>
        <taxon>Spermatophyta</taxon>
        <taxon>Magnoliopsida</taxon>
        <taxon>Liliopsida</taxon>
        <taxon>Asparagales</taxon>
        <taxon>Iridaceae</taxon>
        <taxon>Iridoideae</taxon>
        <taxon>Irideae</taxon>
        <taxon>Iris</taxon>
    </lineage>
</organism>
<evidence type="ECO:0000256" key="1">
    <source>
        <dbReference type="ARBA" id="ARBA00004477"/>
    </source>
</evidence>
<dbReference type="Pfam" id="PF03004">
    <property type="entry name" value="Transposase_24"/>
    <property type="match status" value="1"/>
</dbReference>
<reference evidence="8" key="1">
    <citation type="journal article" date="2023" name="GigaByte">
        <title>Genome assembly of the bearded iris, Iris pallida Lam.</title>
        <authorList>
            <person name="Bruccoleri R.E."/>
            <person name="Oakeley E.J."/>
            <person name="Faust A.M.E."/>
            <person name="Altorfer M."/>
            <person name="Dessus-Babus S."/>
            <person name="Burckhardt D."/>
            <person name="Oertli M."/>
            <person name="Naumann U."/>
            <person name="Petersen F."/>
            <person name="Wong J."/>
        </authorList>
    </citation>
    <scope>NUCLEOTIDE SEQUENCE</scope>
    <source>
        <strain evidence="8">GSM-AAB239-AS_SAM_17_03QT</strain>
    </source>
</reference>
<dbReference type="InterPro" id="IPR003388">
    <property type="entry name" value="Reticulon"/>
</dbReference>
<evidence type="ECO:0000313" key="9">
    <source>
        <dbReference type="Proteomes" id="UP001140949"/>
    </source>
</evidence>
<keyword evidence="4 6" id="KW-1133">Transmembrane helix</keyword>
<keyword evidence="3" id="KW-0256">Endoplasmic reticulum</keyword>
<name>A0AAX6E4J7_IRIPA</name>
<comment type="subcellular location">
    <subcellularLocation>
        <location evidence="1">Endoplasmic reticulum membrane</location>
        <topology evidence="1">Multi-pass membrane protein</topology>
    </subcellularLocation>
</comment>
<dbReference type="PANTHER" id="PTHR10994">
    <property type="entry name" value="RETICULON"/>
    <property type="match status" value="1"/>
</dbReference>
<dbReference type="EMBL" id="JANAVB010040217">
    <property type="protein sequence ID" value="KAJ6798883.1"/>
    <property type="molecule type" value="Genomic_DNA"/>
</dbReference>
<dbReference type="InterPro" id="IPR004252">
    <property type="entry name" value="Probable_transposase_24"/>
</dbReference>
<evidence type="ECO:0000256" key="4">
    <source>
        <dbReference type="ARBA" id="ARBA00022989"/>
    </source>
</evidence>
<dbReference type="Proteomes" id="UP001140949">
    <property type="component" value="Unassembled WGS sequence"/>
</dbReference>
<comment type="caution">
    <text evidence="8">The sequence shown here is derived from an EMBL/GenBank/DDBJ whole genome shotgun (WGS) entry which is preliminary data.</text>
</comment>
<feature type="domain" description="Reticulon" evidence="7">
    <location>
        <begin position="2"/>
        <end position="39"/>
    </location>
</feature>
<reference evidence="8" key="2">
    <citation type="submission" date="2023-04" db="EMBL/GenBank/DDBJ databases">
        <authorList>
            <person name="Bruccoleri R.E."/>
            <person name="Oakeley E.J."/>
            <person name="Faust A.-M."/>
            <person name="Dessus-Babus S."/>
            <person name="Altorfer M."/>
            <person name="Burckhardt D."/>
            <person name="Oertli M."/>
            <person name="Naumann U."/>
            <person name="Petersen F."/>
            <person name="Wong J."/>
        </authorList>
    </citation>
    <scope>NUCLEOTIDE SEQUENCE</scope>
    <source>
        <strain evidence="8">GSM-AAB239-AS_SAM_17_03QT</strain>
        <tissue evidence="8">Leaf</tissue>
    </source>
</reference>
<dbReference type="AlphaFoldDB" id="A0AAX6E4J7"/>
<feature type="transmembrane region" description="Helical" evidence="6">
    <location>
        <begin position="13"/>
        <end position="39"/>
    </location>
</feature>
<dbReference type="PANTHER" id="PTHR10994:SF67">
    <property type="entry name" value="RETICULON-LIKE PROTEIN B16"/>
    <property type="match status" value="1"/>
</dbReference>
<keyword evidence="2 6" id="KW-0812">Transmembrane</keyword>
<evidence type="ECO:0000259" key="7">
    <source>
        <dbReference type="Pfam" id="PF02453"/>
    </source>
</evidence>
<gene>
    <name evidence="8" type="ORF">M6B38_212470</name>
</gene>
<sequence>MAHDITLGKDFKLFFQVVAFLWLLSVVGSFFSFFTLAYIDKMHHEAGKKARANIKVQHTTGRTGCARIAYKMKKESPTGEINRTELYLATHITKNSDLNPQQSQMIILTKPEGL</sequence>
<keyword evidence="5 6" id="KW-0472">Membrane</keyword>
<evidence type="ECO:0000256" key="3">
    <source>
        <dbReference type="ARBA" id="ARBA00022824"/>
    </source>
</evidence>
<dbReference type="GO" id="GO:0009617">
    <property type="term" value="P:response to bacterium"/>
    <property type="evidence" value="ECO:0007669"/>
    <property type="project" value="InterPro"/>
</dbReference>
<keyword evidence="9" id="KW-1185">Reference proteome</keyword>
<dbReference type="Pfam" id="PF02453">
    <property type="entry name" value="Reticulon"/>
    <property type="match status" value="1"/>
</dbReference>
<accession>A0AAX6E4J7</accession>
<evidence type="ECO:0000256" key="6">
    <source>
        <dbReference type="SAM" id="Phobius"/>
    </source>
</evidence>
<evidence type="ECO:0000256" key="5">
    <source>
        <dbReference type="ARBA" id="ARBA00023136"/>
    </source>
</evidence>
<dbReference type="GO" id="GO:0005789">
    <property type="term" value="C:endoplasmic reticulum membrane"/>
    <property type="evidence" value="ECO:0007669"/>
    <property type="project" value="UniProtKB-SubCell"/>
</dbReference>
<evidence type="ECO:0000256" key="2">
    <source>
        <dbReference type="ARBA" id="ARBA00022692"/>
    </source>
</evidence>
<evidence type="ECO:0000313" key="8">
    <source>
        <dbReference type="EMBL" id="KAJ6798883.1"/>
    </source>
</evidence>